<proteinExistence type="predicted"/>
<dbReference type="AlphaFoldDB" id="A0A7D7LMQ3"/>
<reference evidence="1" key="4">
    <citation type="submission" date="2020-07" db="EMBL/GenBank/DDBJ databases">
        <authorList>
            <person name="Yang C."/>
        </authorList>
    </citation>
    <scope>NUCLEOTIDE SEQUENCE</scope>
    <source>
        <strain evidence="1">Cx-624</strain>
    </source>
</reference>
<evidence type="ECO:0000313" key="2">
    <source>
        <dbReference type="EMBL" id="QMS98644.1"/>
    </source>
</evidence>
<keyword evidence="4" id="KW-1185">Reference proteome</keyword>
<dbReference type="Proteomes" id="UP000515349">
    <property type="component" value="Chromosome"/>
</dbReference>
<name>A0A7D7LMQ3_9FLAO</name>
<evidence type="ECO:0008006" key="5">
    <source>
        <dbReference type="Google" id="ProtNLM"/>
    </source>
</evidence>
<dbReference type="EMBL" id="CP059472">
    <property type="protein sequence ID" value="QMS98644.1"/>
    <property type="molecule type" value="Genomic_DNA"/>
</dbReference>
<gene>
    <name evidence="2" type="ORF">H1R16_01115</name>
    <name evidence="1" type="ORF">H2507_02155</name>
</gene>
<evidence type="ECO:0000313" key="3">
    <source>
        <dbReference type="Proteomes" id="UP000515349"/>
    </source>
</evidence>
<evidence type="ECO:0000313" key="4">
    <source>
        <dbReference type="Proteomes" id="UP000539710"/>
    </source>
</evidence>
<dbReference type="Proteomes" id="UP000539710">
    <property type="component" value="Unassembled WGS sequence"/>
</dbReference>
<organism evidence="2 3">
    <name type="scientific">Marnyiella aurantia</name>
    <dbReference type="NCBI Taxonomy" id="2758037"/>
    <lineage>
        <taxon>Bacteria</taxon>
        <taxon>Pseudomonadati</taxon>
        <taxon>Bacteroidota</taxon>
        <taxon>Flavobacteriia</taxon>
        <taxon>Flavobacteriales</taxon>
        <taxon>Weeksellaceae</taxon>
        <taxon>Marnyiella</taxon>
    </lineage>
</organism>
<dbReference type="PROSITE" id="PS51257">
    <property type="entry name" value="PROKAR_LIPOPROTEIN"/>
    <property type="match status" value="1"/>
</dbReference>
<dbReference type="RefSeq" id="WP_181886070.1">
    <property type="nucleotide sequence ID" value="NZ_CP059472.1"/>
</dbReference>
<dbReference type="EMBL" id="JACEUX010000001">
    <property type="protein sequence ID" value="MBA5245962.1"/>
    <property type="molecule type" value="Genomic_DNA"/>
</dbReference>
<sequence length="165" mass="18427">MKKVLLILGFAAVAVACGKKTENKINDVSNRDSLAVNESDIQIDEIPENCYMETTGKDSLFVRISDNLGTVTGKMHYKNFEKDSSFGHLVGMADGDTLKLEYNFQAEGATSTREIWFLKKDGNLIEGIGEYNETGEQYKDPKLFRFTGGHTLKSADCKSIERKLK</sequence>
<accession>A0A7D7LMQ3</accession>
<evidence type="ECO:0000313" key="1">
    <source>
        <dbReference type="EMBL" id="MBA5245962.1"/>
    </source>
</evidence>
<protein>
    <recommendedName>
        <fullName evidence="5">Lipoprotein</fullName>
    </recommendedName>
</protein>
<dbReference type="KEGG" id="cbau:H1R16_01115"/>
<reference evidence="3" key="2">
    <citation type="submission" date="2020-07" db="EMBL/GenBank/DDBJ databases">
        <title>Chryseobacterium sp.cx-624.</title>
        <authorList>
            <person name="Yang C."/>
        </authorList>
    </citation>
    <scope>NUCLEOTIDE SEQUENCE [LARGE SCALE GENOMIC DNA]</scope>
    <source>
        <strain evidence="3">cx-624</strain>
    </source>
</reference>
<reference evidence="2" key="1">
    <citation type="submission" date="2020-07" db="EMBL/GenBank/DDBJ databases">
        <title>Chryseobacterium sp. CX-624.</title>
        <authorList>
            <person name="Yang C."/>
        </authorList>
    </citation>
    <scope>NUCLEOTIDE SEQUENCE</scope>
    <source>
        <strain evidence="2">CX-624</strain>
    </source>
</reference>
<reference evidence="4" key="3">
    <citation type="submission" date="2020-07" db="EMBL/GenBank/DDBJ databases">
        <title>Flavobacterium sp. xlx-214.</title>
        <authorList>
            <person name="Yang C."/>
        </authorList>
    </citation>
    <scope>NUCLEOTIDE SEQUENCE [LARGE SCALE GENOMIC DNA]</scope>
    <source>
        <strain evidence="4">CX-624</strain>
    </source>
</reference>